<dbReference type="Proteomes" id="UP000193067">
    <property type="component" value="Unassembled WGS sequence"/>
</dbReference>
<dbReference type="PROSITE" id="PS50181">
    <property type="entry name" value="FBOX"/>
    <property type="match status" value="1"/>
</dbReference>
<evidence type="ECO:0000259" key="1">
    <source>
        <dbReference type="PROSITE" id="PS50181"/>
    </source>
</evidence>
<dbReference type="EMBL" id="KZ084128">
    <property type="protein sequence ID" value="OSC99426.1"/>
    <property type="molecule type" value="Genomic_DNA"/>
</dbReference>
<dbReference type="Pfam" id="PF00646">
    <property type="entry name" value="F-box"/>
    <property type="match status" value="1"/>
</dbReference>
<gene>
    <name evidence="2" type="ORF">PYCCODRAFT_844703</name>
</gene>
<evidence type="ECO:0000313" key="3">
    <source>
        <dbReference type="Proteomes" id="UP000193067"/>
    </source>
</evidence>
<organism evidence="2 3">
    <name type="scientific">Trametes coccinea (strain BRFM310)</name>
    <name type="common">Pycnoporus coccineus</name>
    <dbReference type="NCBI Taxonomy" id="1353009"/>
    <lineage>
        <taxon>Eukaryota</taxon>
        <taxon>Fungi</taxon>
        <taxon>Dikarya</taxon>
        <taxon>Basidiomycota</taxon>
        <taxon>Agaricomycotina</taxon>
        <taxon>Agaricomycetes</taxon>
        <taxon>Polyporales</taxon>
        <taxon>Polyporaceae</taxon>
        <taxon>Trametes</taxon>
    </lineage>
</organism>
<dbReference type="AlphaFoldDB" id="A0A1Y2IEA6"/>
<dbReference type="InterPro" id="IPR001810">
    <property type="entry name" value="F-box_dom"/>
</dbReference>
<feature type="domain" description="F-box" evidence="1">
    <location>
        <begin position="6"/>
        <end position="53"/>
    </location>
</feature>
<evidence type="ECO:0000313" key="2">
    <source>
        <dbReference type="EMBL" id="OSC99426.1"/>
    </source>
</evidence>
<accession>A0A1Y2IEA6</accession>
<sequence length="603" mass="69365">MPAAVVSRLTGLPDELQVRIMCEMDPASILACREASPQLKETIDNSIEVYYHLELALSGMVDGPRPPGSACTRDRLAGLRAYRAAWDAGKHPTHRVDIDMDKQKIHSKSARHIVYHASDPHRHGGPRRLTVYRPPASFCGIDEHKVDFEGLYELDEDYPYPIMGYVDVQEDMLAHIWDDRNCRGRFKCRFSLLSGHHWEPHPAATHPIVYLETLTIDTSMYPDCIRIFGFDDLVVFEFRDRSYQRPQAHYVTIVLNWKTGVIVWVSHIYIPADSYLTDSVFCSRPLPLQYLDLKEKQTLTLLSRTLLAVLNHRTRQPVLHVFSFDPSAPSNVGCSTLQDCTCTLALPTRGVDPRFKLTSASLYGDIPRPSSYAYSAPGFKTGSAPLFLRDPDLTPLVIHYYGGINVRKREYLLIVPPDTLSKWEKEKPTQRPVPWEQWGPQGTRMICLPEPERWWGDPVWAECFGSCIAVFERKDRKHVVRMYEVHPYASLRPPPSGDGGKAKPPRRPLWMPAENKVRTPKMARKKPPINLEDPLSTTYPVRKTFRVVPRKFQWHERYDGRVRREVAIGHDNFVVYEYQSSDTHSYPYNDRFRYTTITTACNT</sequence>
<dbReference type="STRING" id="1353009.A0A1Y2IEA6"/>
<reference evidence="2 3" key="1">
    <citation type="journal article" date="2015" name="Biotechnol. Biofuels">
        <title>Enhanced degradation of softwood versus hardwood by the white-rot fungus Pycnoporus coccineus.</title>
        <authorList>
            <person name="Couturier M."/>
            <person name="Navarro D."/>
            <person name="Chevret D."/>
            <person name="Henrissat B."/>
            <person name="Piumi F."/>
            <person name="Ruiz-Duenas F.J."/>
            <person name="Martinez A.T."/>
            <person name="Grigoriev I.V."/>
            <person name="Riley R."/>
            <person name="Lipzen A."/>
            <person name="Berrin J.G."/>
            <person name="Master E.R."/>
            <person name="Rosso M.N."/>
        </authorList>
    </citation>
    <scope>NUCLEOTIDE SEQUENCE [LARGE SCALE GENOMIC DNA]</scope>
    <source>
        <strain evidence="2 3">BRFM310</strain>
    </source>
</reference>
<protein>
    <recommendedName>
        <fullName evidence="1">F-box domain-containing protein</fullName>
    </recommendedName>
</protein>
<dbReference type="OrthoDB" id="2748143at2759"/>
<proteinExistence type="predicted"/>
<name>A0A1Y2IEA6_TRAC3</name>
<keyword evidence="3" id="KW-1185">Reference proteome</keyword>